<sequence>MSEKRSSRSAEGSGCPTSDTEFVVLKAELDRMNTENERLRAILNQINDKYYSLKMHIMSLSNHQQNTGSSAEIKSDDHKMIINEEGDEESQGFEINLKHCGQREDKDIGKTQQQLECSSSPLCTEEMSMANRRLQKNINVDQIRKVPHEPHASKDLDQYQAAEATMKKARVSVRARSEATMETLRLGLVFDIYILHLLATSYLRSHFRWMPMEKIRAKIGQGKPVPSCLLPLHHGRCLSRSQTGAKVCGRPVSSYNHLRRAAQPPPSASSHGDGVNHICRSNDATFGTDAECGWITELKRAGKKRAAALFTKPGHNICISPISYCDVGSYNNNANIPTNSLLHSPQAPTFHAPFSSHQPQHFSPGAGIEVLDSSQHIVNAATAAIAADPNFTAAVAAAISSIIGNSQRNEGVVDHNNSVGDVGK</sequence>
<protein>
    <submittedName>
        <fullName evidence="2">WRKY transcription factor 6</fullName>
    </submittedName>
</protein>
<dbReference type="PANTHER" id="PTHR31429:SF50">
    <property type="entry name" value="WRKY DOMAIN-CONTAINING PROTEIN"/>
    <property type="match status" value="1"/>
</dbReference>
<name>A0AAW2Q4Y2_9LAMI</name>
<comment type="caution">
    <text evidence="2">The sequence shown here is derived from an EMBL/GenBank/DDBJ whole genome shotgun (WGS) entry which is preliminary data.</text>
</comment>
<accession>A0AAW2Q4Y2</accession>
<evidence type="ECO:0000313" key="2">
    <source>
        <dbReference type="EMBL" id="KAL0362846.1"/>
    </source>
</evidence>
<reference evidence="2" key="2">
    <citation type="journal article" date="2024" name="Plant">
        <title>Genomic evolution and insights into agronomic trait innovations of Sesamum species.</title>
        <authorList>
            <person name="Miao H."/>
            <person name="Wang L."/>
            <person name="Qu L."/>
            <person name="Liu H."/>
            <person name="Sun Y."/>
            <person name="Le M."/>
            <person name="Wang Q."/>
            <person name="Wei S."/>
            <person name="Zheng Y."/>
            <person name="Lin W."/>
            <person name="Duan Y."/>
            <person name="Cao H."/>
            <person name="Xiong S."/>
            <person name="Wang X."/>
            <person name="Wei L."/>
            <person name="Li C."/>
            <person name="Ma Q."/>
            <person name="Ju M."/>
            <person name="Zhao R."/>
            <person name="Li G."/>
            <person name="Mu C."/>
            <person name="Tian Q."/>
            <person name="Mei H."/>
            <person name="Zhang T."/>
            <person name="Gao T."/>
            <person name="Zhang H."/>
        </authorList>
    </citation>
    <scope>NUCLEOTIDE SEQUENCE</scope>
    <source>
        <strain evidence="2">KEN8</strain>
    </source>
</reference>
<feature type="coiled-coil region" evidence="1">
    <location>
        <begin position="22"/>
        <end position="49"/>
    </location>
</feature>
<dbReference type="GO" id="GO:0003700">
    <property type="term" value="F:DNA-binding transcription factor activity"/>
    <property type="evidence" value="ECO:0007669"/>
    <property type="project" value="InterPro"/>
</dbReference>
<dbReference type="InterPro" id="IPR044810">
    <property type="entry name" value="WRKY_plant"/>
</dbReference>
<reference evidence="2" key="1">
    <citation type="submission" date="2020-06" db="EMBL/GenBank/DDBJ databases">
        <authorList>
            <person name="Li T."/>
            <person name="Hu X."/>
            <person name="Zhang T."/>
            <person name="Song X."/>
            <person name="Zhang H."/>
            <person name="Dai N."/>
            <person name="Sheng W."/>
            <person name="Hou X."/>
            <person name="Wei L."/>
        </authorList>
    </citation>
    <scope>NUCLEOTIDE SEQUENCE</scope>
    <source>
        <strain evidence="2">KEN8</strain>
        <tissue evidence="2">Leaf</tissue>
    </source>
</reference>
<gene>
    <name evidence="2" type="ORF">Scaly_1239800</name>
</gene>
<organism evidence="2">
    <name type="scientific">Sesamum calycinum</name>
    <dbReference type="NCBI Taxonomy" id="2727403"/>
    <lineage>
        <taxon>Eukaryota</taxon>
        <taxon>Viridiplantae</taxon>
        <taxon>Streptophyta</taxon>
        <taxon>Embryophyta</taxon>
        <taxon>Tracheophyta</taxon>
        <taxon>Spermatophyta</taxon>
        <taxon>Magnoliopsida</taxon>
        <taxon>eudicotyledons</taxon>
        <taxon>Gunneridae</taxon>
        <taxon>Pentapetalae</taxon>
        <taxon>asterids</taxon>
        <taxon>lamiids</taxon>
        <taxon>Lamiales</taxon>
        <taxon>Pedaliaceae</taxon>
        <taxon>Sesamum</taxon>
    </lineage>
</organism>
<proteinExistence type="predicted"/>
<dbReference type="AlphaFoldDB" id="A0AAW2Q4Y2"/>
<dbReference type="PANTHER" id="PTHR31429">
    <property type="entry name" value="WRKY TRANSCRIPTION FACTOR 36-RELATED"/>
    <property type="match status" value="1"/>
</dbReference>
<keyword evidence="1" id="KW-0175">Coiled coil</keyword>
<dbReference type="EMBL" id="JACGWM010000007">
    <property type="protein sequence ID" value="KAL0362846.1"/>
    <property type="molecule type" value="Genomic_DNA"/>
</dbReference>
<evidence type="ECO:0000256" key="1">
    <source>
        <dbReference type="SAM" id="Coils"/>
    </source>
</evidence>